<comment type="subcellular location">
    <subcellularLocation>
        <location evidence="1 6">Cytoplasm</location>
        <location evidence="1 6">Cytoskeleton</location>
        <location evidence="1 6">Microtubule organizing center</location>
    </subcellularLocation>
</comment>
<dbReference type="AlphaFoldDB" id="A0A367JRV8"/>
<dbReference type="InterPro" id="IPR041470">
    <property type="entry name" value="GCP_N"/>
</dbReference>
<dbReference type="GO" id="GO:0005816">
    <property type="term" value="C:spindle pole body"/>
    <property type="evidence" value="ECO:0007669"/>
    <property type="project" value="UniProtKB-ARBA"/>
</dbReference>
<dbReference type="GO" id="GO:0007020">
    <property type="term" value="P:microtubule nucleation"/>
    <property type="evidence" value="ECO:0007669"/>
    <property type="project" value="InterPro"/>
</dbReference>
<reference evidence="10 11" key="1">
    <citation type="journal article" date="2018" name="G3 (Bethesda)">
        <title>Phylogenetic and Phylogenomic Definition of Rhizopus Species.</title>
        <authorList>
            <person name="Gryganskyi A.P."/>
            <person name="Golan J."/>
            <person name="Dolatabadi S."/>
            <person name="Mondo S."/>
            <person name="Robb S."/>
            <person name="Idnurm A."/>
            <person name="Muszewska A."/>
            <person name="Steczkiewicz K."/>
            <person name="Masonjones S."/>
            <person name="Liao H.L."/>
            <person name="Gajdeczka M.T."/>
            <person name="Anike F."/>
            <person name="Vuek A."/>
            <person name="Anishchenko I.M."/>
            <person name="Voigt K."/>
            <person name="de Hoog G.S."/>
            <person name="Smith M.E."/>
            <person name="Heitman J."/>
            <person name="Vilgalys R."/>
            <person name="Stajich J.E."/>
        </authorList>
    </citation>
    <scope>NUCLEOTIDE SEQUENCE [LARGE SCALE GENOMIC DNA]</scope>
    <source>
        <strain evidence="10 11">CBS 357.93</strain>
    </source>
</reference>
<evidence type="ECO:0000259" key="8">
    <source>
        <dbReference type="Pfam" id="PF04130"/>
    </source>
</evidence>
<evidence type="ECO:0000256" key="5">
    <source>
        <dbReference type="ARBA" id="ARBA00023212"/>
    </source>
</evidence>
<dbReference type="Pfam" id="PF04130">
    <property type="entry name" value="GCP_C_terminal"/>
    <property type="match status" value="1"/>
</dbReference>
<sequence>MLHELLFILLGYSGDIFVPAPPNNPTTFAIPPDFSLLHPTERESLNRFGQLGWIYSQINNFINTTQDLKVQSNKKRPFGSYVQALITCIERTLREYQSDILDIEKRILNKEDEAGSGIIPISLIAANLSRWELLLPAIWKFIQLLESESEKYHGCRLFNLVMNQIKTGVLEYRKEMEKIMDGLHDVLYRQLTAWMVYGQRVDHYDEFFIVPFDQGAATSTTGWNRLFTIAADRVPDHIPYSVAESILFVGKAIATVNEIDRMPSTAAINRHDEDVLLTSSSVRAVTQTKKIPIPESMRKEHLGLLLKLHSSCLSQHQSSSPWISYPQILEDVVSQVRRSTSDWLFSQVLIGDHGIHRYLSSFRHIFLLSFGEWASNFIQECSAWGKRSMSPAINQNRKKPAPSTDGSMRPTNKAAVIFRQQELNALLIKSSLNTEAEDQLLGYSLLVEDGPTKEYPFSDILLRNLSIVLTFRLEWPVDLFINEARLITYSNLWTFLISIKKTQASLNNLWKTLRSNGHQEEALGTYSISNKGAQFSDDGDGYQERLVWRLRSIMLFWIDNFWNHLQAHVISFHYDQLIYTTTLDETTTTSSSIKRLSRQSKVKLDFEEIQKAHDVFLKNIQQGCLMTSEECIHVMHDILQTCTDFCELMEKMSEEGEWRKSKRRRIRKTAADIVDEWTRNDSTSWLNEVERIQERFTKCTETFFGLASFQPPDVKLNGKIDILLMQLDYNKWFSKPSY</sequence>
<dbReference type="OrthoDB" id="1608002at2759"/>
<dbReference type="GO" id="GO:0051011">
    <property type="term" value="F:microtubule minus-end binding"/>
    <property type="evidence" value="ECO:0007669"/>
    <property type="project" value="TreeGrafter"/>
</dbReference>
<protein>
    <recommendedName>
        <fullName evidence="6">Spindle pole body component</fullName>
    </recommendedName>
</protein>
<comment type="similarity">
    <text evidence="2 6">Belongs to the TUBGCP family.</text>
</comment>
<evidence type="ECO:0000313" key="10">
    <source>
        <dbReference type="EMBL" id="RCH92648.1"/>
    </source>
</evidence>
<evidence type="ECO:0000313" key="11">
    <source>
        <dbReference type="Proteomes" id="UP000252139"/>
    </source>
</evidence>
<comment type="caution">
    <text evidence="10">The sequence shown here is derived from an EMBL/GenBank/DDBJ whole genome shotgun (WGS) entry which is preliminary data.</text>
</comment>
<dbReference type="GO" id="GO:0005874">
    <property type="term" value="C:microtubule"/>
    <property type="evidence" value="ECO:0007669"/>
    <property type="project" value="UniProtKB-KW"/>
</dbReference>
<dbReference type="Proteomes" id="UP000252139">
    <property type="component" value="Unassembled WGS sequence"/>
</dbReference>
<keyword evidence="11" id="KW-1185">Reference proteome</keyword>
<evidence type="ECO:0000256" key="2">
    <source>
        <dbReference type="ARBA" id="ARBA00010337"/>
    </source>
</evidence>
<dbReference type="PANTHER" id="PTHR19302:SF27">
    <property type="entry name" value="GAMMA-TUBULIN COMPLEX COMPONENT 4"/>
    <property type="match status" value="1"/>
</dbReference>
<proteinExistence type="inferred from homology"/>
<dbReference type="GO" id="GO:0051321">
    <property type="term" value="P:meiotic cell cycle"/>
    <property type="evidence" value="ECO:0007669"/>
    <property type="project" value="TreeGrafter"/>
</dbReference>
<dbReference type="PANTHER" id="PTHR19302">
    <property type="entry name" value="GAMMA TUBULIN COMPLEX PROTEIN"/>
    <property type="match status" value="1"/>
</dbReference>
<evidence type="ECO:0000256" key="1">
    <source>
        <dbReference type="ARBA" id="ARBA00004267"/>
    </source>
</evidence>
<accession>A0A367JRV8</accession>
<feature type="domain" description="Gamma tubulin complex component protein N-terminal" evidence="9">
    <location>
        <begin position="2"/>
        <end position="278"/>
    </location>
</feature>
<dbReference type="GO" id="GO:0031122">
    <property type="term" value="P:cytoplasmic microtubule organization"/>
    <property type="evidence" value="ECO:0007669"/>
    <property type="project" value="TreeGrafter"/>
</dbReference>
<dbReference type="GO" id="GO:0043015">
    <property type="term" value="F:gamma-tubulin binding"/>
    <property type="evidence" value="ECO:0007669"/>
    <property type="project" value="InterPro"/>
</dbReference>
<dbReference type="InterPro" id="IPR040457">
    <property type="entry name" value="GCP_C"/>
</dbReference>
<evidence type="ECO:0000259" key="9">
    <source>
        <dbReference type="Pfam" id="PF17681"/>
    </source>
</evidence>
<feature type="domain" description="Gamma tubulin complex component C-terminal" evidence="8">
    <location>
        <begin position="359"/>
        <end position="733"/>
    </location>
</feature>
<organism evidence="10 11">
    <name type="scientific">Rhizopus azygosporus</name>
    <name type="common">Rhizopus microsporus var. azygosporus</name>
    <dbReference type="NCBI Taxonomy" id="86630"/>
    <lineage>
        <taxon>Eukaryota</taxon>
        <taxon>Fungi</taxon>
        <taxon>Fungi incertae sedis</taxon>
        <taxon>Mucoromycota</taxon>
        <taxon>Mucoromycotina</taxon>
        <taxon>Mucoromycetes</taxon>
        <taxon>Mucorales</taxon>
        <taxon>Mucorineae</taxon>
        <taxon>Rhizopodaceae</taxon>
        <taxon>Rhizopus</taxon>
    </lineage>
</organism>
<name>A0A367JRV8_RHIAZ</name>
<dbReference type="STRING" id="86630.A0A367JRV8"/>
<dbReference type="GO" id="GO:0051225">
    <property type="term" value="P:spindle assembly"/>
    <property type="evidence" value="ECO:0007669"/>
    <property type="project" value="TreeGrafter"/>
</dbReference>
<evidence type="ECO:0000256" key="6">
    <source>
        <dbReference type="RuleBase" id="RU363050"/>
    </source>
</evidence>
<keyword evidence="7" id="KW-0175">Coiled coil</keyword>
<dbReference type="InterPro" id="IPR007259">
    <property type="entry name" value="GCP"/>
</dbReference>
<keyword evidence="5 6" id="KW-0206">Cytoskeleton</keyword>
<evidence type="ECO:0000256" key="4">
    <source>
        <dbReference type="ARBA" id="ARBA00022701"/>
    </source>
</evidence>
<dbReference type="GO" id="GO:0000922">
    <property type="term" value="C:spindle pole"/>
    <property type="evidence" value="ECO:0007669"/>
    <property type="project" value="InterPro"/>
</dbReference>
<evidence type="ECO:0000256" key="7">
    <source>
        <dbReference type="SAM" id="Coils"/>
    </source>
</evidence>
<keyword evidence="4 6" id="KW-0493">Microtubule</keyword>
<gene>
    <name evidence="10" type="primary">TUBGCP4_2</name>
    <name evidence="10" type="ORF">CU097_011236</name>
</gene>
<dbReference type="Gene3D" id="1.20.120.1900">
    <property type="entry name" value="Gamma-tubulin complex, C-terminal domain"/>
    <property type="match status" value="1"/>
</dbReference>
<feature type="coiled-coil region" evidence="7">
    <location>
        <begin position="86"/>
        <end position="113"/>
    </location>
</feature>
<dbReference type="EMBL" id="PJQL01000799">
    <property type="protein sequence ID" value="RCH92648.1"/>
    <property type="molecule type" value="Genomic_DNA"/>
</dbReference>
<dbReference type="GO" id="GO:0000930">
    <property type="term" value="C:gamma-tubulin complex"/>
    <property type="evidence" value="ECO:0007669"/>
    <property type="project" value="TreeGrafter"/>
</dbReference>
<dbReference type="InterPro" id="IPR042241">
    <property type="entry name" value="GCP_C_sf"/>
</dbReference>
<dbReference type="Pfam" id="PF17681">
    <property type="entry name" value="GCP_N_terminal"/>
    <property type="match status" value="1"/>
</dbReference>
<evidence type="ECO:0000256" key="3">
    <source>
        <dbReference type="ARBA" id="ARBA00022490"/>
    </source>
</evidence>
<dbReference type="GO" id="GO:0000278">
    <property type="term" value="P:mitotic cell cycle"/>
    <property type="evidence" value="ECO:0007669"/>
    <property type="project" value="TreeGrafter"/>
</dbReference>
<keyword evidence="3 6" id="KW-0963">Cytoplasm</keyword>